<comment type="caution">
    <text evidence="2">The sequence shown here is derived from an EMBL/GenBank/DDBJ whole genome shotgun (WGS) entry which is preliminary data.</text>
</comment>
<feature type="compositionally biased region" description="Polar residues" evidence="1">
    <location>
        <begin position="500"/>
        <end position="509"/>
    </location>
</feature>
<dbReference type="AlphaFoldDB" id="A0A2S4VNH8"/>
<keyword evidence="3" id="KW-1185">Reference proteome</keyword>
<evidence type="ECO:0000313" key="2">
    <source>
        <dbReference type="EMBL" id="POW11105.1"/>
    </source>
</evidence>
<accession>A0A2S4VNH8</accession>
<proteinExistence type="predicted"/>
<protein>
    <submittedName>
        <fullName evidence="2">Uncharacterized protein</fullName>
    </submittedName>
</protein>
<evidence type="ECO:0000313" key="3">
    <source>
        <dbReference type="Proteomes" id="UP000239156"/>
    </source>
</evidence>
<name>A0A2S4VNH8_9BASI</name>
<gene>
    <name evidence="2" type="ORF">PSTT_05568</name>
</gene>
<feature type="compositionally biased region" description="Polar residues" evidence="1">
    <location>
        <begin position="284"/>
        <end position="302"/>
    </location>
</feature>
<dbReference type="VEuPathDB" id="FungiDB:PSTT_05568"/>
<feature type="region of interest" description="Disordered" evidence="1">
    <location>
        <begin position="543"/>
        <end position="590"/>
    </location>
</feature>
<feature type="region of interest" description="Disordered" evidence="1">
    <location>
        <begin position="314"/>
        <end position="509"/>
    </location>
</feature>
<dbReference type="Proteomes" id="UP000239156">
    <property type="component" value="Unassembled WGS sequence"/>
</dbReference>
<reference evidence="2" key="1">
    <citation type="submission" date="2017-12" db="EMBL/GenBank/DDBJ databases">
        <title>Gene loss provides genomic basis for host adaptation in cereal stripe rust fungi.</title>
        <authorList>
            <person name="Xia C."/>
        </authorList>
    </citation>
    <scope>NUCLEOTIDE SEQUENCE [LARGE SCALE GENOMIC DNA]</scope>
    <source>
        <strain evidence="2">93-210</strain>
    </source>
</reference>
<feature type="region of interest" description="Disordered" evidence="1">
    <location>
        <begin position="255"/>
        <end position="302"/>
    </location>
</feature>
<feature type="compositionally biased region" description="Polar residues" evidence="1">
    <location>
        <begin position="543"/>
        <end position="564"/>
    </location>
</feature>
<dbReference type="VEuPathDB" id="FungiDB:PSHT_08827"/>
<sequence>MIVYFFDLRSAAGHSITSLSLVYLKPTKCQDILYFIYFPSFTRTPAAGHSYITRIVVLTPLRQITNLTDISNHRFFQDFTMAPKRPPHDPRQQRSCKTKLALEKVKSCHQTADTIGVPKVNPFGKRSYSHVAAQTFPAVAMLNSMKIRSILQEQGTHVKSGASRATLARKYKSMLSFKDGRQSPLENGLESNATCGNMDVDLLDQPSENVVGLLDSEDDVHSTASSVKVATLRQPLSTTGSDSRASHWIDLTNNSIHDRTLPDPEDAMDEDQQSNVSVEDCYTDGNSMSADPTAQHFPTSSRPNLLFTFSIREGNYQEDNDNGNDDGDDEDDEDDDDKHEDDCDGDNDNDDDDDDDDKHEDDDEGDDHSNDDEDYHYVNNSHLQHEDRPGTRDLMNVDQQSDMPSEDEDNHQPSTTLRRSPRNRIVNFSDCNNDEDLRNAETNQEECSDDSRNNESEESDYSNEREWVPIAAEDPDSSYTNGPAPQRDVTTRNPAKDSDTNTNKPDLTTLSTAHLRRLVKSHGLPYSRITRDNLLILCESFSQQQQPSGTRSGQTFRHQVSDTPSSPPADFDSHPDGEAGPDGQQSEKHNNISCQAMHRRTAAEIKDMKKTQKLTLAQLNETLRVVQQLRDDLKKKSTRGAKARGKLEGSSVQRSDFRKLIRRHVAVLLGWSIKNKTFPRPATEGEKSEWGAPIRSLSTQGPPIYIHEAATCQTRCSQELVFF</sequence>
<dbReference type="EMBL" id="PKSL01000041">
    <property type="protein sequence ID" value="POW11105.1"/>
    <property type="molecule type" value="Genomic_DNA"/>
</dbReference>
<evidence type="ECO:0000256" key="1">
    <source>
        <dbReference type="SAM" id="MobiDB-lite"/>
    </source>
</evidence>
<organism evidence="2 3">
    <name type="scientific">Puccinia striiformis</name>
    <dbReference type="NCBI Taxonomy" id="27350"/>
    <lineage>
        <taxon>Eukaryota</taxon>
        <taxon>Fungi</taxon>
        <taxon>Dikarya</taxon>
        <taxon>Basidiomycota</taxon>
        <taxon>Pucciniomycotina</taxon>
        <taxon>Pucciniomycetes</taxon>
        <taxon>Pucciniales</taxon>
        <taxon>Pucciniaceae</taxon>
        <taxon>Puccinia</taxon>
    </lineage>
</organism>
<feature type="compositionally biased region" description="Acidic residues" evidence="1">
    <location>
        <begin position="263"/>
        <end position="272"/>
    </location>
</feature>
<feature type="compositionally biased region" description="Acidic residues" evidence="1">
    <location>
        <begin position="316"/>
        <end position="374"/>
    </location>
</feature>